<dbReference type="PANTHER" id="PTHR38926:SF79">
    <property type="entry name" value="OS08G0195800 PROTEIN"/>
    <property type="match status" value="1"/>
</dbReference>
<evidence type="ECO:0000313" key="1">
    <source>
        <dbReference type="EMBL" id="KAF8775002.1"/>
    </source>
</evidence>
<dbReference type="PANTHER" id="PTHR38926">
    <property type="entry name" value="F-BOX DOMAIN CONTAINING PROTEIN, EXPRESSED"/>
    <property type="match status" value="1"/>
</dbReference>
<organism evidence="1 2">
    <name type="scientific">Digitaria exilis</name>
    <dbReference type="NCBI Taxonomy" id="1010633"/>
    <lineage>
        <taxon>Eukaryota</taxon>
        <taxon>Viridiplantae</taxon>
        <taxon>Streptophyta</taxon>
        <taxon>Embryophyta</taxon>
        <taxon>Tracheophyta</taxon>
        <taxon>Spermatophyta</taxon>
        <taxon>Magnoliopsida</taxon>
        <taxon>Liliopsida</taxon>
        <taxon>Poales</taxon>
        <taxon>Poaceae</taxon>
        <taxon>PACMAD clade</taxon>
        <taxon>Panicoideae</taxon>
        <taxon>Panicodae</taxon>
        <taxon>Paniceae</taxon>
        <taxon>Anthephorinae</taxon>
        <taxon>Digitaria</taxon>
    </lineage>
</organism>
<keyword evidence="2" id="KW-1185">Reference proteome</keyword>
<reference evidence="1" key="1">
    <citation type="submission" date="2020-07" db="EMBL/GenBank/DDBJ databases">
        <title>Genome sequence and genetic diversity analysis of an under-domesticated orphan crop, white fonio (Digitaria exilis).</title>
        <authorList>
            <person name="Bennetzen J.L."/>
            <person name="Chen S."/>
            <person name="Ma X."/>
            <person name="Wang X."/>
            <person name="Yssel A.E.J."/>
            <person name="Chaluvadi S.R."/>
            <person name="Johnson M."/>
            <person name="Gangashetty P."/>
            <person name="Hamidou F."/>
            <person name="Sanogo M.D."/>
            <person name="Zwaenepoel A."/>
            <person name="Wallace J."/>
            <person name="Van De Peer Y."/>
            <person name="Van Deynze A."/>
        </authorList>
    </citation>
    <scope>NUCLEOTIDE SEQUENCE</scope>
    <source>
        <tissue evidence="1">Leaves</tissue>
    </source>
</reference>
<dbReference type="OrthoDB" id="2095648at2759"/>
<dbReference type="Pfam" id="PF13516">
    <property type="entry name" value="LRR_6"/>
    <property type="match status" value="2"/>
</dbReference>
<dbReference type="AlphaFoldDB" id="A0A835FV14"/>
<dbReference type="InterPro" id="IPR032675">
    <property type="entry name" value="LRR_dom_sf"/>
</dbReference>
<accession>A0A835FV14</accession>
<dbReference type="SUPFAM" id="SSF52047">
    <property type="entry name" value="RNI-like"/>
    <property type="match status" value="1"/>
</dbReference>
<dbReference type="Gene3D" id="3.80.10.10">
    <property type="entry name" value="Ribonuclease Inhibitor"/>
    <property type="match status" value="1"/>
</dbReference>
<comment type="caution">
    <text evidence="1">The sequence shown here is derived from an EMBL/GenBank/DDBJ whole genome shotgun (WGS) entry which is preliminary data.</text>
</comment>
<proteinExistence type="predicted"/>
<dbReference type="SMART" id="SM00367">
    <property type="entry name" value="LRR_CC"/>
    <property type="match status" value="3"/>
</dbReference>
<evidence type="ECO:0000313" key="2">
    <source>
        <dbReference type="Proteomes" id="UP000636709"/>
    </source>
</evidence>
<protein>
    <submittedName>
        <fullName evidence="1">Uncharacterized protein</fullName>
    </submittedName>
</protein>
<gene>
    <name evidence="1" type="ORF">HU200_005051</name>
</gene>
<dbReference type="InterPro" id="IPR006553">
    <property type="entry name" value="Leu-rich_rpt_Cys-con_subtyp"/>
</dbReference>
<dbReference type="EMBL" id="JACEFO010000338">
    <property type="protein sequence ID" value="KAF8775002.1"/>
    <property type="molecule type" value="Genomic_DNA"/>
</dbReference>
<dbReference type="Proteomes" id="UP000636709">
    <property type="component" value="Unassembled WGS sequence"/>
</dbReference>
<sequence>MARRLIRCGAACEALRRSAGLCEAFCVEYYADDGFLIYLSEMAPYLKSLRLICCNNVTDQGFTEAVQGLPLLEELELSLYDNELELSLCDNVAGGFQVFEFVGEVCPQMKYFRLNRSRFDYTEWNKNKDVRGIATMHGLHSLQLFSNHLTDEGLETILNNCPHLESLDMRHCFNINMDETLLLKCARIKTLRLPNDPTDDYDHEVQSPIRPYIPQEPDWYSDCCYSCHTRHYDSFEKKKL</sequence>
<name>A0A835FV14_9POAL</name>
<dbReference type="InterPro" id="IPR001611">
    <property type="entry name" value="Leu-rich_rpt"/>
</dbReference>